<proteinExistence type="predicted"/>
<organism evidence="1 2">
    <name type="scientific">Halalkalibacter okhensis</name>
    <dbReference type="NCBI Taxonomy" id="333138"/>
    <lineage>
        <taxon>Bacteria</taxon>
        <taxon>Bacillati</taxon>
        <taxon>Bacillota</taxon>
        <taxon>Bacilli</taxon>
        <taxon>Bacillales</taxon>
        <taxon>Bacillaceae</taxon>
        <taxon>Halalkalibacter</taxon>
    </lineage>
</organism>
<dbReference type="InterPro" id="IPR020277">
    <property type="entry name" value="DUF2624"/>
</dbReference>
<gene>
    <name evidence="1" type="ORF">LQ50_00785</name>
</gene>
<evidence type="ECO:0000313" key="1">
    <source>
        <dbReference type="EMBL" id="KHF41862.1"/>
    </source>
</evidence>
<sequence>MNAIMQQLVNNKVNSLTANELLNLASQYNINLSKQQAEKVIAILRSEQIDVANQAQVQRMIQRLQTEVDPYVSSVIQQLLQQFSQYL</sequence>
<comment type="caution">
    <text evidence="1">The sequence shown here is derived from an EMBL/GenBank/DDBJ whole genome shotgun (WGS) entry which is preliminary data.</text>
</comment>
<dbReference type="Proteomes" id="UP000030832">
    <property type="component" value="Unassembled WGS sequence"/>
</dbReference>
<protein>
    <recommendedName>
        <fullName evidence="3">tRNA methyltransferase</fullName>
    </recommendedName>
</protein>
<dbReference type="RefSeq" id="WP_034625006.1">
    <property type="nucleotide sequence ID" value="NZ_JRJU01000001.1"/>
</dbReference>
<name>A0A0B0IM02_9BACI</name>
<evidence type="ECO:0008006" key="3">
    <source>
        <dbReference type="Google" id="ProtNLM"/>
    </source>
</evidence>
<evidence type="ECO:0000313" key="2">
    <source>
        <dbReference type="Proteomes" id="UP000030832"/>
    </source>
</evidence>
<dbReference type="Pfam" id="PF11116">
    <property type="entry name" value="DUF2624"/>
    <property type="match status" value="1"/>
</dbReference>
<keyword evidence="2" id="KW-1185">Reference proteome</keyword>
<dbReference type="AlphaFoldDB" id="A0A0B0IM02"/>
<accession>A0A0B0IM02</accession>
<dbReference type="EMBL" id="JRJU01000001">
    <property type="protein sequence ID" value="KHF41862.1"/>
    <property type="molecule type" value="Genomic_DNA"/>
</dbReference>
<dbReference type="OrthoDB" id="2969753at2"/>
<reference evidence="1 2" key="1">
    <citation type="submission" date="2014-09" db="EMBL/GenBank/DDBJ databases">
        <title>Genome sequencing and annotation of Bacillus Okhensis strain Kh10-101T.</title>
        <authorList>
            <person name="Prakash J.S."/>
        </authorList>
    </citation>
    <scope>NUCLEOTIDE SEQUENCE [LARGE SCALE GENOMIC DNA]</scope>
    <source>
        <strain evidence="2">Kh10-101T</strain>
    </source>
</reference>